<dbReference type="Gene3D" id="2.10.260.10">
    <property type="match status" value="1"/>
</dbReference>
<evidence type="ECO:0000313" key="1">
    <source>
        <dbReference type="EMBL" id="GAH12556.1"/>
    </source>
</evidence>
<name>X1CVQ2_9ZZZZ</name>
<gene>
    <name evidence="1" type="ORF">S01H4_54356</name>
</gene>
<dbReference type="AlphaFoldDB" id="X1CVQ2"/>
<feature type="non-terminal residue" evidence="1">
    <location>
        <position position="1"/>
    </location>
</feature>
<accession>X1CVQ2</accession>
<reference evidence="1" key="1">
    <citation type="journal article" date="2014" name="Front. Microbiol.">
        <title>High frequency of phylogenetically diverse reductive dehalogenase-homologous genes in deep subseafloor sedimentary metagenomes.</title>
        <authorList>
            <person name="Kawai M."/>
            <person name="Futagami T."/>
            <person name="Toyoda A."/>
            <person name="Takaki Y."/>
            <person name="Nishi S."/>
            <person name="Hori S."/>
            <person name="Arai W."/>
            <person name="Tsubouchi T."/>
            <person name="Morono Y."/>
            <person name="Uchiyama I."/>
            <person name="Ito T."/>
            <person name="Fujiyama A."/>
            <person name="Inagaki F."/>
            <person name="Takami H."/>
        </authorList>
    </citation>
    <scope>NUCLEOTIDE SEQUENCE</scope>
    <source>
        <strain evidence="1">Expedition CK06-06</strain>
    </source>
</reference>
<comment type="caution">
    <text evidence="1">The sequence shown here is derived from an EMBL/GenBank/DDBJ whole genome shotgun (WGS) entry which is preliminary data.</text>
</comment>
<protein>
    <submittedName>
        <fullName evidence="1">Uncharacterized protein</fullName>
    </submittedName>
</protein>
<sequence length="44" mass="5103">IKDKKQTRTTIPKQFVDEAGVETGDKMEWELKKKKLKGELKKNG</sequence>
<proteinExistence type="predicted"/>
<organism evidence="1">
    <name type="scientific">marine sediment metagenome</name>
    <dbReference type="NCBI Taxonomy" id="412755"/>
    <lineage>
        <taxon>unclassified sequences</taxon>
        <taxon>metagenomes</taxon>
        <taxon>ecological metagenomes</taxon>
    </lineage>
</organism>
<dbReference type="EMBL" id="BART01031269">
    <property type="protein sequence ID" value="GAH12556.1"/>
    <property type="molecule type" value="Genomic_DNA"/>
</dbReference>